<accession>X0TMP9</accession>
<dbReference type="PANTHER" id="PTHR39323:SF1">
    <property type="entry name" value="BLR1149 PROTEIN"/>
    <property type="match status" value="1"/>
</dbReference>
<dbReference type="EMBL" id="BARS01017979">
    <property type="protein sequence ID" value="GAF89407.1"/>
    <property type="molecule type" value="Genomic_DNA"/>
</dbReference>
<gene>
    <name evidence="1" type="ORF">S01H1_29338</name>
</gene>
<protein>
    <recommendedName>
        <fullName evidence="2">Phosphoesterase</fullName>
    </recommendedName>
</protein>
<sequence length="61" mass="7241">MQLTKNIKILDLCLYLKKEKILILADTHIGYEEALNKQGILIPRFQFKEIIERLEKVLKKT</sequence>
<comment type="caution">
    <text evidence="1">The sequence shown here is derived from an EMBL/GenBank/DDBJ whole genome shotgun (WGS) entry which is preliminary data.</text>
</comment>
<dbReference type="PANTHER" id="PTHR39323">
    <property type="entry name" value="BLR1149 PROTEIN"/>
    <property type="match status" value="1"/>
</dbReference>
<feature type="non-terminal residue" evidence="1">
    <location>
        <position position="61"/>
    </location>
</feature>
<dbReference type="AlphaFoldDB" id="X0TMP9"/>
<organism evidence="1">
    <name type="scientific">marine sediment metagenome</name>
    <dbReference type="NCBI Taxonomy" id="412755"/>
    <lineage>
        <taxon>unclassified sequences</taxon>
        <taxon>metagenomes</taxon>
        <taxon>ecological metagenomes</taxon>
    </lineage>
</organism>
<evidence type="ECO:0000313" key="1">
    <source>
        <dbReference type="EMBL" id="GAF89407.1"/>
    </source>
</evidence>
<reference evidence="1" key="1">
    <citation type="journal article" date="2014" name="Front. Microbiol.">
        <title>High frequency of phylogenetically diverse reductive dehalogenase-homologous genes in deep subseafloor sedimentary metagenomes.</title>
        <authorList>
            <person name="Kawai M."/>
            <person name="Futagami T."/>
            <person name="Toyoda A."/>
            <person name="Takaki Y."/>
            <person name="Nishi S."/>
            <person name="Hori S."/>
            <person name="Arai W."/>
            <person name="Tsubouchi T."/>
            <person name="Morono Y."/>
            <person name="Uchiyama I."/>
            <person name="Ito T."/>
            <person name="Fujiyama A."/>
            <person name="Inagaki F."/>
            <person name="Takami H."/>
        </authorList>
    </citation>
    <scope>NUCLEOTIDE SEQUENCE</scope>
    <source>
        <strain evidence="1">Expedition CK06-06</strain>
    </source>
</reference>
<name>X0TMP9_9ZZZZ</name>
<evidence type="ECO:0008006" key="2">
    <source>
        <dbReference type="Google" id="ProtNLM"/>
    </source>
</evidence>
<proteinExistence type="predicted"/>